<accession>A0AAW0F246</accession>
<reference evidence="1 2" key="1">
    <citation type="journal article" date="2021" name="MBio">
        <title>A New Model Trypanosomatid, Novymonas esmeraldas: Genomic Perception of Its 'Candidatus Pandoraea novymonadis' Endosymbiont.</title>
        <authorList>
            <person name="Zakharova A."/>
            <person name="Saura A."/>
            <person name="Butenko A."/>
            <person name="Podesvova L."/>
            <person name="Warmusova S."/>
            <person name="Kostygov A.Y."/>
            <person name="Nenarokova A."/>
            <person name="Lukes J."/>
            <person name="Opperdoes F.R."/>
            <person name="Yurchenko V."/>
        </authorList>
    </citation>
    <scope>NUCLEOTIDE SEQUENCE [LARGE SCALE GENOMIC DNA]</scope>
    <source>
        <strain evidence="1 2">E262AT.01</strain>
    </source>
</reference>
<sequence length="328" mass="36532">MYSAMQDIEAIGQWHLPPREEEYRPIEERQKILALMEGTVLAQVLTSMRRYRSLVMCAVSPTAPVYAELVEVSDTCAPYEMCLGDRLVHSFSDELDGDDEKECLCRHTWWLVKCGLPLHLDHSSAWNFLRAIAPALVAMVRSCPLSADGEPCDLQVSDILQLEEMCIRGDWTIPIANVTPSQLTRLRRLTVEAYTSEVCEDFLLQLPALTELSIDDADGTPVSLMEPAYAARLLRLTICNPTMNTLSWIYKCASVTHLSIIRCSSVLDVGSFIELPYLTSLDMSGSNVPHLDGLCRSLTLTRIVVKQCSELLSLEGLAGAPRLQLIDA</sequence>
<comment type="caution">
    <text evidence="1">The sequence shown here is derived from an EMBL/GenBank/DDBJ whole genome shotgun (WGS) entry which is preliminary data.</text>
</comment>
<gene>
    <name evidence="1" type="ORF">NESM_000900100</name>
</gene>
<dbReference type="SUPFAM" id="SSF52058">
    <property type="entry name" value="L domain-like"/>
    <property type="match status" value="1"/>
</dbReference>
<name>A0AAW0F246_9TRYP</name>
<evidence type="ECO:0000313" key="2">
    <source>
        <dbReference type="Proteomes" id="UP001430356"/>
    </source>
</evidence>
<protein>
    <submittedName>
        <fullName evidence="1">Uncharacterized protein</fullName>
    </submittedName>
</protein>
<dbReference type="EMBL" id="JAECZO010000274">
    <property type="protein sequence ID" value="KAK7199287.1"/>
    <property type="molecule type" value="Genomic_DNA"/>
</dbReference>
<dbReference type="AlphaFoldDB" id="A0AAW0F246"/>
<organism evidence="1 2">
    <name type="scientific">Novymonas esmeraldas</name>
    <dbReference type="NCBI Taxonomy" id="1808958"/>
    <lineage>
        <taxon>Eukaryota</taxon>
        <taxon>Discoba</taxon>
        <taxon>Euglenozoa</taxon>
        <taxon>Kinetoplastea</taxon>
        <taxon>Metakinetoplastina</taxon>
        <taxon>Trypanosomatida</taxon>
        <taxon>Trypanosomatidae</taxon>
        <taxon>Novymonas</taxon>
    </lineage>
</organism>
<dbReference type="Gene3D" id="3.80.10.10">
    <property type="entry name" value="Ribonuclease Inhibitor"/>
    <property type="match status" value="1"/>
</dbReference>
<evidence type="ECO:0000313" key="1">
    <source>
        <dbReference type="EMBL" id="KAK7199287.1"/>
    </source>
</evidence>
<keyword evidence="2" id="KW-1185">Reference proteome</keyword>
<dbReference type="InterPro" id="IPR032675">
    <property type="entry name" value="LRR_dom_sf"/>
</dbReference>
<proteinExistence type="predicted"/>
<dbReference type="Proteomes" id="UP001430356">
    <property type="component" value="Unassembled WGS sequence"/>
</dbReference>